<keyword evidence="1" id="KW-0472">Membrane</keyword>
<feature type="transmembrane region" description="Helical" evidence="1">
    <location>
        <begin position="196"/>
        <end position="218"/>
    </location>
</feature>
<gene>
    <name evidence="2" type="ORF">TBRA_LOCUS10766</name>
</gene>
<sequence length="258" mass="29909">MYKTWRIFSIIHKVGYISLRPHMRMRTCAPAAVKIIHARRARVALQTRTGVKRTCTSTWATDEILHKGCTKYESEIWHKKAGHEDTLLYVKPRKYVRMFGSLEGGRKCIRISRRGVNVCNLYFQNRQHCQITEELAARRTTSAWHCTPRIHPPDIALLLFVTGLTVILAEGASVISNMIHSYARVARRLRAPAAHWIIYIKLYAANSTPAFIYMVHLVRSIIYRTSLKSRSVHFLIDPSRLLFFCHSASPRFIIYAWE</sequence>
<keyword evidence="1" id="KW-0812">Transmembrane</keyword>
<accession>A0A6H5INL6</accession>
<evidence type="ECO:0000313" key="3">
    <source>
        <dbReference type="Proteomes" id="UP000479190"/>
    </source>
</evidence>
<proteinExistence type="predicted"/>
<dbReference type="EMBL" id="CADCXV010000932">
    <property type="protein sequence ID" value="CAB0039004.1"/>
    <property type="molecule type" value="Genomic_DNA"/>
</dbReference>
<organism evidence="2 3">
    <name type="scientific">Trichogramma brassicae</name>
    <dbReference type="NCBI Taxonomy" id="86971"/>
    <lineage>
        <taxon>Eukaryota</taxon>
        <taxon>Metazoa</taxon>
        <taxon>Ecdysozoa</taxon>
        <taxon>Arthropoda</taxon>
        <taxon>Hexapoda</taxon>
        <taxon>Insecta</taxon>
        <taxon>Pterygota</taxon>
        <taxon>Neoptera</taxon>
        <taxon>Endopterygota</taxon>
        <taxon>Hymenoptera</taxon>
        <taxon>Apocrita</taxon>
        <taxon>Proctotrupomorpha</taxon>
        <taxon>Chalcidoidea</taxon>
        <taxon>Trichogrammatidae</taxon>
        <taxon>Trichogramma</taxon>
    </lineage>
</organism>
<keyword evidence="3" id="KW-1185">Reference proteome</keyword>
<feature type="transmembrane region" description="Helical" evidence="1">
    <location>
        <begin position="155"/>
        <end position="176"/>
    </location>
</feature>
<dbReference type="Proteomes" id="UP000479190">
    <property type="component" value="Unassembled WGS sequence"/>
</dbReference>
<keyword evidence="1" id="KW-1133">Transmembrane helix</keyword>
<dbReference type="AlphaFoldDB" id="A0A6H5INL6"/>
<reference evidence="2 3" key="1">
    <citation type="submission" date="2020-02" db="EMBL/GenBank/DDBJ databases">
        <authorList>
            <person name="Ferguson B K."/>
        </authorList>
    </citation>
    <scope>NUCLEOTIDE SEQUENCE [LARGE SCALE GENOMIC DNA]</scope>
</reference>
<protein>
    <submittedName>
        <fullName evidence="2">Uncharacterized protein</fullName>
    </submittedName>
</protein>
<evidence type="ECO:0000256" key="1">
    <source>
        <dbReference type="SAM" id="Phobius"/>
    </source>
</evidence>
<evidence type="ECO:0000313" key="2">
    <source>
        <dbReference type="EMBL" id="CAB0039004.1"/>
    </source>
</evidence>
<name>A0A6H5INL6_9HYME</name>